<feature type="compositionally biased region" description="Basic and acidic residues" evidence="1">
    <location>
        <begin position="86"/>
        <end position="98"/>
    </location>
</feature>
<organism evidence="2">
    <name type="scientific">Oryza glumipatula</name>
    <dbReference type="NCBI Taxonomy" id="40148"/>
    <lineage>
        <taxon>Eukaryota</taxon>
        <taxon>Viridiplantae</taxon>
        <taxon>Streptophyta</taxon>
        <taxon>Embryophyta</taxon>
        <taxon>Tracheophyta</taxon>
        <taxon>Spermatophyta</taxon>
        <taxon>Magnoliopsida</taxon>
        <taxon>Liliopsida</taxon>
        <taxon>Poales</taxon>
        <taxon>Poaceae</taxon>
        <taxon>BOP clade</taxon>
        <taxon>Oryzoideae</taxon>
        <taxon>Oryzeae</taxon>
        <taxon>Oryzinae</taxon>
        <taxon>Oryza</taxon>
    </lineage>
</organism>
<dbReference type="HOGENOM" id="CLU_172118_0_0_1"/>
<dbReference type="Proteomes" id="UP000026961">
    <property type="component" value="Chromosome 4"/>
</dbReference>
<dbReference type="AlphaFoldDB" id="A0A0D9ZJK2"/>
<accession>A0A0D9ZJK2</accession>
<proteinExistence type="predicted"/>
<name>A0A0D9ZJK2_9ORYZ</name>
<keyword evidence="3" id="KW-1185">Reference proteome</keyword>
<evidence type="ECO:0000313" key="2">
    <source>
        <dbReference type="EnsemblPlants" id="OGLUM04G09060.1"/>
    </source>
</evidence>
<protein>
    <submittedName>
        <fullName evidence="2">Uncharacterized protein</fullName>
    </submittedName>
</protein>
<dbReference type="EnsemblPlants" id="OGLUM04G09060.1">
    <property type="protein sequence ID" value="OGLUM04G09060.1"/>
    <property type="gene ID" value="OGLUM04G09060"/>
</dbReference>
<evidence type="ECO:0000256" key="1">
    <source>
        <dbReference type="SAM" id="MobiDB-lite"/>
    </source>
</evidence>
<feature type="region of interest" description="Disordered" evidence="1">
    <location>
        <begin position="1"/>
        <end position="98"/>
    </location>
</feature>
<sequence length="98" mass="10783">MPTPAATAPCRLHSNRSPLRRRRSCDLSTTTRRGVAAPRRRRRRVSGDVPPLAPPCAEPIRLGPSHHRAPLLGSAASGRKKTTGKRKNERERNHVGPT</sequence>
<evidence type="ECO:0000313" key="3">
    <source>
        <dbReference type="Proteomes" id="UP000026961"/>
    </source>
</evidence>
<dbReference type="Gramene" id="OGLUM04G09060.1">
    <property type="protein sequence ID" value="OGLUM04G09060.1"/>
    <property type="gene ID" value="OGLUM04G09060"/>
</dbReference>
<reference evidence="2" key="2">
    <citation type="submission" date="2018-05" db="EMBL/GenBank/DDBJ databases">
        <title>OgluRS3 (Oryza glumaepatula Reference Sequence Version 3).</title>
        <authorList>
            <person name="Zhang J."/>
            <person name="Kudrna D."/>
            <person name="Lee S."/>
            <person name="Talag J."/>
            <person name="Welchert J."/>
            <person name="Wing R.A."/>
        </authorList>
    </citation>
    <scope>NUCLEOTIDE SEQUENCE [LARGE SCALE GENOMIC DNA]</scope>
</reference>
<reference evidence="2" key="1">
    <citation type="submission" date="2015-04" db="UniProtKB">
        <authorList>
            <consortium name="EnsemblPlants"/>
        </authorList>
    </citation>
    <scope>IDENTIFICATION</scope>
</reference>